<evidence type="ECO:0000259" key="11">
    <source>
        <dbReference type="Pfam" id="PF07885"/>
    </source>
</evidence>
<evidence type="ECO:0000256" key="10">
    <source>
        <dbReference type="SAM" id="Phobius"/>
    </source>
</evidence>
<feature type="transmembrane region" description="Helical" evidence="10">
    <location>
        <begin position="295"/>
        <end position="319"/>
    </location>
</feature>
<feature type="region of interest" description="Disordered" evidence="9">
    <location>
        <begin position="132"/>
        <end position="193"/>
    </location>
</feature>
<accession>A0ABM0MU96</accession>
<comment type="subcellular location">
    <subcellularLocation>
        <location evidence="1">Membrane</location>
        <topology evidence="1">Multi-pass membrane protein</topology>
    </subcellularLocation>
</comment>
<dbReference type="PRINTS" id="PR01333">
    <property type="entry name" value="2POREKCHANEL"/>
</dbReference>
<comment type="similarity">
    <text evidence="8">Belongs to the two pore domain potassium channel (TC 1.A.1.8) family.</text>
</comment>
<evidence type="ECO:0000256" key="7">
    <source>
        <dbReference type="ARBA" id="ARBA00023303"/>
    </source>
</evidence>
<dbReference type="PANTHER" id="PTHR11003">
    <property type="entry name" value="POTASSIUM CHANNEL, SUBFAMILY K"/>
    <property type="match status" value="1"/>
</dbReference>
<keyword evidence="6 10" id="KW-0472">Membrane</keyword>
<organism evidence="12 13">
    <name type="scientific">Saccoglossus kowalevskii</name>
    <name type="common">Acorn worm</name>
    <dbReference type="NCBI Taxonomy" id="10224"/>
    <lineage>
        <taxon>Eukaryota</taxon>
        <taxon>Metazoa</taxon>
        <taxon>Hemichordata</taxon>
        <taxon>Enteropneusta</taxon>
        <taxon>Harrimaniidae</taxon>
        <taxon>Saccoglossus</taxon>
    </lineage>
</organism>
<gene>
    <name evidence="13" type="primary">LOC102807006</name>
</gene>
<evidence type="ECO:0000256" key="3">
    <source>
        <dbReference type="ARBA" id="ARBA00022692"/>
    </source>
</evidence>
<keyword evidence="5 8" id="KW-0406">Ion transport</keyword>
<dbReference type="GeneID" id="102807006"/>
<reference evidence="13" key="1">
    <citation type="submission" date="2025-08" db="UniProtKB">
        <authorList>
            <consortium name="RefSeq"/>
        </authorList>
    </citation>
    <scope>IDENTIFICATION</scope>
    <source>
        <tissue evidence="13">Testes</tissue>
    </source>
</reference>
<dbReference type="Proteomes" id="UP000694865">
    <property type="component" value="Unplaced"/>
</dbReference>
<dbReference type="RefSeq" id="XP_006823587.1">
    <property type="nucleotide sequence ID" value="XM_006823524.1"/>
</dbReference>
<dbReference type="SUPFAM" id="SSF81324">
    <property type="entry name" value="Voltage-gated potassium channels"/>
    <property type="match status" value="1"/>
</dbReference>
<feature type="transmembrane region" description="Helical" evidence="10">
    <location>
        <begin position="57"/>
        <end position="75"/>
    </location>
</feature>
<feature type="domain" description="Potassium channel" evidence="11">
    <location>
        <begin position="241"/>
        <end position="322"/>
    </location>
</feature>
<feature type="compositionally biased region" description="Low complexity" evidence="9">
    <location>
        <begin position="177"/>
        <end position="186"/>
    </location>
</feature>
<evidence type="ECO:0000256" key="6">
    <source>
        <dbReference type="ARBA" id="ARBA00023136"/>
    </source>
</evidence>
<evidence type="ECO:0000256" key="4">
    <source>
        <dbReference type="ARBA" id="ARBA00022989"/>
    </source>
</evidence>
<feature type="transmembrane region" description="Helical" evidence="10">
    <location>
        <begin position="265"/>
        <end position="283"/>
    </location>
</feature>
<name>A0ABM0MU96_SACKO</name>
<evidence type="ECO:0000256" key="8">
    <source>
        <dbReference type="RuleBase" id="RU003857"/>
    </source>
</evidence>
<keyword evidence="12" id="KW-1185">Reference proteome</keyword>
<dbReference type="Pfam" id="PF07885">
    <property type="entry name" value="Ion_trans_2"/>
    <property type="match status" value="2"/>
</dbReference>
<dbReference type="InterPro" id="IPR013099">
    <property type="entry name" value="K_chnl_dom"/>
</dbReference>
<feature type="compositionally biased region" description="Polar residues" evidence="9">
    <location>
        <begin position="135"/>
        <end position="156"/>
    </location>
</feature>
<evidence type="ECO:0000256" key="1">
    <source>
        <dbReference type="ARBA" id="ARBA00004141"/>
    </source>
</evidence>
<protein>
    <submittedName>
        <fullName evidence="13">Uncharacterized protein LOC102807006</fullName>
    </submittedName>
</protein>
<feature type="transmembrane region" description="Helical" evidence="10">
    <location>
        <begin position="234"/>
        <end position="253"/>
    </location>
</feature>
<dbReference type="InterPro" id="IPR003280">
    <property type="entry name" value="2pore_dom_K_chnl"/>
</dbReference>
<dbReference type="Gene3D" id="1.10.287.70">
    <property type="match status" value="1"/>
</dbReference>
<keyword evidence="7 8" id="KW-0407">Ion channel</keyword>
<evidence type="ECO:0000313" key="13">
    <source>
        <dbReference type="RefSeq" id="XP_006823587.1"/>
    </source>
</evidence>
<evidence type="ECO:0000256" key="5">
    <source>
        <dbReference type="ARBA" id="ARBA00023065"/>
    </source>
</evidence>
<evidence type="ECO:0000313" key="12">
    <source>
        <dbReference type="Proteomes" id="UP000694865"/>
    </source>
</evidence>
<proteinExistence type="inferred from homology"/>
<keyword evidence="3 8" id="KW-0812">Transmembrane</keyword>
<keyword evidence="2 8" id="KW-0813">Transport</keyword>
<keyword evidence="4 10" id="KW-1133">Transmembrane helix</keyword>
<evidence type="ECO:0000256" key="2">
    <source>
        <dbReference type="ARBA" id="ARBA00022448"/>
    </source>
</evidence>
<evidence type="ECO:0000256" key="9">
    <source>
        <dbReference type="SAM" id="MobiDB-lite"/>
    </source>
</evidence>
<dbReference type="PANTHER" id="PTHR11003:SF330">
    <property type="entry name" value="POTASSIUM CHANNEL DOMAIN-CONTAINING PROTEIN"/>
    <property type="match status" value="1"/>
</dbReference>
<feature type="domain" description="Potassium channel" evidence="11">
    <location>
        <begin position="45"/>
        <end position="81"/>
    </location>
</feature>
<sequence length="358" mass="39752">MMYGTHVQPDVWDPCPTRCMGPMSNTMYGTHFQPDVWDPCPTRWYGVLAPRTQAGRLICIFYAIFGIPLFVIFLAKVGELVSVPLKYLHVRSTRKYRALKAMLIKKKNNTSTSPKEESHDMAASPSWYFDRDSSEVGSVTPTGLRSAGTQTGTPNTLAVFDSGITPYPDRDEETTSRRSTMGSSSSDVRAKKPGMAKAVSIGNFGDNFMGLKKSPKKESGSAAGSKEEEVDAPVGFMIIVLLIYVLVGARAVIYLEPQWQYLDSVYFTVVTFLTIGFGDIAPGDDRPDLSEEEILMRQTILSIFIVIGLVMMSIALNLARDKVRYSVKKLVKNKGNRTRCRCFGNCCRIQKTQGETEV</sequence>